<reference evidence="1 2" key="1">
    <citation type="submission" date="2018-06" db="EMBL/GenBank/DDBJ databases">
        <title>Genomic Encyclopedia of Type Strains, Phase IV (KMG-IV): sequencing the most valuable type-strain genomes for metagenomic binning, comparative biology and taxonomic classification.</title>
        <authorList>
            <person name="Goeker M."/>
        </authorList>
    </citation>
    <scope>NUCLEOTIDE SEQUENCE [LARGE SCALE GENOMIC DNA]</scope>
    <source>
        <strain evidence="1 2">DSM 26720</strain>
    </source>
</reference>
<dbReference type="Proteomes" id="UP000249453">
    <property type="component" value="Unassembled WGS sequence"/>
</dbReference>
<proteinExistence type="predicted"/>
<dbReference type="InterPro" id="IPR008807">
    <property type="entry name" value="ROS_MUCR"/>
</dbReference>
<dbReference type="Pfam" id="PF05443">
    <property type="entry name" value="ROS_MUCR"/>
    <property type="match status" value="1"/>
</dbReference>
<comment type="caution">
    <text evidence="1">The sequence shown here is derived from an EMBL/GenBank/DDBJ whole genome shotgun (WGS) entry which is preliminary data.</text>
</comment>
<organism evidence="1 2">
    <name type="scientific">Falsochrobactrum ovis</name>
    <dbReference type="NCBI Taxonomy" id="1293442"/>
    <lineage>
        <taxon>Bacteria</taxon>
        <taxon>Pseudomonadati</taxon>
        <taxon>Pseudomonadota</taxon>
        <taxon>Alphaproteobacteria</taxon>
        <taxon>Hyphomicrobiales</taxon>
        <taxon>Brucellaceae</taxon>
        <taxon>Falsochrobactrum</taxon>
    </lineage>
</organism>
<dbReference type="OrthoDB" id="9922477at2"/>
<dbReference type="GO" id="GO:0008270">
    <property type="term" value="F:zinc ion binding"/>
    <property type="evidence" value="ECO:0007669"/>
    <property type="project" value="InterPro"/>
</dbReference>
<sequence>MTTSSTRNYQADIDIALRLKRTSEIVSAFISGNPITKEEIPALISSTYEALLSLHFHNKAYF</sequence>
<evidence type="ECO:0000313" key="2">
    <source>
        <dbReference type="Proteomes" id="UP000249453"/>
    </source>
</evidence>
<dbReference type="EMBL" id="QLMK01000022">
    <property type="protein sequence ID" value="RAK25590.1"/>
    <property type="molecule type" value="Genomic_DNA"/>
</dbReference>
<gene>
    <name evidence="1" type="ORF">C7374_1227</name>
</gene>
<evidence type="ECO:0000313" key="1">
    <source>
        <dbReference type="EMBL" id="RAK25590.1"/>
    </source>
</evidence>
<protein>
    <submittedName>
        <fullName evidence="1">ROS/MUCR transcriptional regulator protein</fullName>
    </submittedName>
</protein>
<dbReference type="GO" id="GO:0006355">
    <property type="term" value="P:regulation of DNA-templated transcription"/>
    <property type="evidence" value="ECO:0007669"/>
    <property type="project" value="InterPro"/>
</dbReference>
<keyword evidence="2" id="KW-1185">Reference proteome</keyword>
<dbReference type="RefSeq" id="WP_111576384.1">
    <property type="nucleotide sequence ID" value="NZ_JBHEEY010000022.1"/>
</dbReference>
<accession>A0A364JRR5</accession>
<name>A0A364JRR5_9HYPH</name>
<dbReference type="GO" id="GO:0003677">
    <property type="term" value="F:DNA binding"/>
    <property type="evidence" value="ECO:0007669"/>
    <property type="project" value="InterPro"/>
</dbReference>
<dbReference type="AlphaFoldDB" id="A0A364JRR5"/>